<evidence type="ECO:0000256" key="4">
    <source>
        <dbReference type="ARBA" id="ARBA00013044"/>
    </source>
</evidence>
<evidence type="ECO:0000256" key="7">
    <source>
        <dbReference type="ARBA" id="ARBA00022801"/>
    </source>
</evidence>
<feature type="region of interest" description="Disordered" evidence="9">
    <location>
        <begin position="1109"/>
        <end position="1150"/>
    </location>
</feature>
<dbReference type="InterPro" id="IPR036691">
    <property type="entry name" value="Endo/exonu/phosph_ase_sf"/>
</dbReference>
<keyword evidence="5" id="KW-0813">Transport</keyword>
<feature type="compositionally biased region" description="Polar residues" evidence="9">
    <location>
        <begin position="1041"/>
        <end position="1056"/>
    </location>
</feature>
<dbReference type="GO" id="GO:0005737">
    <property type="term" value="C:cytoplasm"/>
    <property type="evidence" value="ECO:0007669"/>
    <property type="project" value="UniProtKB-SubCell"/>
</dbReference>
<name>A0A074S9S3_9AGAM</name>
<feature type="region of interest" description="Disordered" evidence="9">
    <location>
        <begin position="951"/>
        <end position="1012"/>
    </location>
</feature>
<dbReference type="OrthoDB" id="405996at2759"/>
<dbReference type="SUPFAM" id="SSF56219">
    <property type="entry name" value="DNase I-like"/>
    <property type="match status" value="1"/>
</dbReference>
<accession>A0A074S9S3</accession>
<dbReference type="InterPro" id="IPR046985">
    <property type="entry name" value="IP5"/>
</dbReference>
<proteinExistence type="inferred from homology"/>
<dbReference type="FunFam" id="3.60.10.10:FF:000029">
    <property type="entry name" value="Inositol polyphosphate 5-phosphatase"/>
    <property type="match status" value="1"/>
</dbReference>
<dbReference type="PROSITE" id="PS50275">
    <property type="entry name" value="SAC"/>
    <property type="match status" value="1"/>
</dbReference>
<keyword evidence="12" id="KW-1185">Reference proteome</keyword>
<dbReference type="PANTHER" id="PTHR11200">
    <property type="entry name" value="INOSITOL 5-PHOSPHATASE"/>
    <property type="match status" value="1"/>
</dbReference>
<sequence length="1150" mass="127769">MHLYLRDVPQRTLILVTSSDDETRLGRPRRALVFRPAEGTKANSQAIVEFLRKEDVDLVGAIRLTQYEVMGCLGLISVGGELFLAIVTLAGVIGNLTPNAGRQEQVSKIREVAFFSLNSSTYDDLSLASNAPTSPTIGAYELNELNDRDAYGQQMQTAQPVYEHPCAALSKIMSSGTFYYASDGKWDISTRLQARTKRQAQHDHSVYDSRFIWNEYIVGSLMDFRSRLDPNERDDLDTCHFILAIQGYVGLHSIPLPASPHSGSPTIAIIGMISRLGWKRAGTRFNTRGVDDDGNVANFVETETLFATNETSWSYVQVRGSIPLFWEQQGLQIGGQRIQITRARGASQPAFERHFAQLIDEYDIVHIINLLGTKENEAALTSAYTAHLQTLRANGNAEISMSNLDFHNIVRTVGHDAVPATLKSLEGVSDGLNNYGFTSVEHTKNALITPQVGVFRTNCLDCLDRTNFIQDIVSKLNLEHYLRNVRKEWISSGPMWSFHRELWADNGDALSRIYAGTGALNTSFTRTGKRTFAGLLADATKSVTRSYINNFQDKGKQAAIDLLLGNMNTQRQVTIFDPIHDSVRAALAQRLPEYSSPHKCQIFVGTWNLNGRVMRTYSLLLCHTKPVSQPPVDKLLPWLFPRAGRCKPDLFVLGFQEIVPLTAQQIVQTDPEKKRMWEDYILDTLVTRRDRYSDYVVLRSEQLVGTALIVLCKAEATAHIRNVEAATKKTGLGGMSGNKGAVGIRLDYYDSSFCFITAHLAAGHINVEERNSDYRTIANGLSFLRGKTIGSHENVIWLADTNYRIDLENNEVRYLAANDQLGVLYDADQLKLAMEAQVAFMGYEEGPILFRPTYRYDLYSDEYDTSEKQRIPAWTDRVLYRGAGLDLAVYNRAELKQSDHRPIYAIFHATVRVIDTAKKDALQTQLLEELMHTNSGQTLDQKLSKMSIKTGIARAPPPPPPPRLPERPSRHNTLGPPEGILTVSRPSVPSPQPKDPFDSDEHAASSSEEELYRSSLMVPMEPTPLSNSTVRAWPVKLPGSRSVSETRSTSDVTRQPTSDTHTLSSSTSFERVEIPNSLKEGGLQTATKEEAHQPVSVAAVASIFEAKSKEVTSPIRPNNGAPTARSASGISRTAPPKPPKPVSLTSHTST</sequence>
<dbReference type="HOGENOM" id="CLU_003016_2_1_1"/>
<dbReference type="InterPro" id="IPR000300">
    <property type="entry name" value="IPPc"/>
</dbReference>
<evidence type="ECO:0000256" key="3">
    <source>
        <dbReference type="ARBA" id="ARBA00009678"/>
    </source>
</evidence>
<comment type="caution">
    <text evidence="11">The sequence shown here is derived from an EMBL/GenBank/DDBJ whole genome shotgun (WGS) entry which is preliminary data.</text>
</comment>
<dbReference type="EC" id="3.1.3.36" evidence="4"/>
<dbReference type="EMBL" id="AZST01000031">
    <property type="protein sequence ID" value="KEP54340.1"/>
    <property type="molecule type" value="Genomic_DNA"/>
</dbReference>
<keyword evidence="7" id="KW-0378">Hydrolase</keyword>
<dbReference type="GO" id="GO:0043813">
    <property type="term" value="F:phosphatidylinositol-3,5-bisphosphate 5-phosphatase activity"/>
    <property type="evidence" value="ECO:0007669"/>
    <property type="project" value="TreeGrafter"/>
</dbReference>
<dbReference type="GO" id="GO:0016020">
    <property type="term" value="C:membrane"/>
    <property type="evidence" value="ECO:0007669"/>
    <property type="project" value="TreeGrafter"/>
</dbReference>
<evidence type="ECO:0000313" key="12">
    <source>
        <dbReference type="Proteomes" id="UP000027456"/>
    </source>
</evidence>
<dbReference type="Proteomes" id="UP000027456">
    <property type="component" value="Unassembled WGS sequence"/>
</dbReference>
<comment type="similarity">
    <text evidence="3">In the central section; belongs to the inositol 1,4,5-trisphosphate 5-phosphatase family.</text>
</comment>
<comment type="subcellular location">
    <subcellularLocation>
        <location evidence="1">Cytoplasm</location>
    </subcellularLocation>
</comment>
<evidence type="ECO:0000313" key="11">
    <source>
        <dbReference type="EMBL" id="KEP54340.1"/>
    </source>
</evidence>
<protein>
    <recommendedName>
        <fullName evidence="4">phosphoinositide 5-phosphatase</fullName>
        <ecNumber evidence="4">3.1.3.36</ecNumber>
    </recommendedName>
</protein>
<dbReference type="SMART" id="SM00128">
    <property type="entry name" value="IPPc"/>
    <property type="match status" value="1"/>
</dbReference>
<dbReference type="InterPro" id="IPR002013">
    <property type="entry name" value="SAC_dom"/>
</dbReference>
<evidence type="ECO:0000259" key="10">
    <source>
        <dbReference type="PROSITE" id="PS50275"/>
    </source>
</evidence>
<dbReference type="Pfam" id="PF22669">
    <property type="entry name" value="Exo_endo_phos2"/>
    <property type="match status" value="1"/>
</dbReference>
<feature type="region of interest" description="Disordered" evidence="9">
    <location>
        <begin position="1037"/>
        <end position="1094"/>
    </location>
</feature>
<dbReference type="STRING" id="1423351.A0A074S9S3"/>
<evidence type="ECO:0000256" key="9">
    <source>
        <dbReference type="SAM" id="MobiDB-lite"/>
    </source>
</evidence>
<dbReference type="AlphaFoldDB" id="A0A074S9S3"/>
<reference evidence="11 12" key="1">
    <citation type="submission" date="2013-12" db="EMBL/GenBank/DDBJ databases">
        <authorList>
            <person name="Cubeta M."/>
            <person name="Pakala S."/>
            <person name="Fedorova N."/>
            <person name="Thomas E."/>
            <person name="Dean R."/>
            <person name="Jabaji S."/>
            <person name="Neate S."/>
            <person name="Toda T."/>
            <person name="Tavantzis S."/>
            <person name="Vilgalys R."/>
            <person name="Bharathan N."/>
            <person name="Pakala S."/>
            <person name="Losada L.S."/>
            <person name="Zafar N."/>
            <person name="Nierman W."/>
        </authorList>
    </citation>
    <scope>NUCLEOTIDE SEQUENCE [LARGE SCALE GENOMIC DNA]</scope>
    <source>
        <strain evidence="11 12">123E</strain>
    </source>
</reference>
<keyword evidence="6" id="KW-0963">Cytoplasm</keyword>
<comment type="similarity">
    <text evidence="2">Belongs to the synaptojanin family.</text>
</comment>
<evidence type="ECO:0000256" key="6">
    <source>
        <dbReference type="ARBA" id="ARBA00022490"/>
    </source>
</evidence>
<keyword evidence="8" id="KW-0653">Protein transport</keyword>
<evidence type="ECO:0000256" key="1">
    <source>
        <dbReference type="ARBA" id="ARBA00004496"/>
    </source>
</evidence>
<gene>
    <name evidence="11" type="ORF">V565_018950</name>
</gene>
<dbReference type="Gene3D" id="3.60.10.10">
    <property type="entry name" value="Endonuclease/exonuclease/phosphatase"/>
    <property type="match status" value="1"/>
</dbReference>
<dbReference type="PANTHER" id="PTHR11200:SF257">
    <property type="entry name" value="PHOSPHOINOSITIDE 5-PHOSPHATASE"/>
    <property type="match status" value="1"/>
</dbReference>
<dbReference type="Pfam" id="PF02383">
    <property type="entry name" value="Syja_N"/>
    <property type="match status" value="1"/>
</dbReference>
<feature type="compositionally biased region" description="Low complexity" evidence="9">
    <location>
        <begin position="1057"/>
        <end position="1068"/>
    </location>
</feature>
<dbReference type="GO" id="GO:0004439">
    <property type="term" value="F:phosphatidylinositol-4,5-bisphosphate 5-phosphatase activity"/>
    <property type="evidence" value="ECO:0007669"/>
    <property type="project" value="UniProtKB-EC"/>
</dbReference>
<evidence type="ECO:0000256" key="5">
    <source>
        <dbReference type="ARBA" id="ARBA00022448"/>
    </source>
</evidence>
<feature type="domain" description="SAC" evidence="10">
    <location>
        <begin position="169"/>
        <end position="516"/>
    </location>
</feature>
<organism evidence="11 12">
    <name type="scientific">Rhizoctonia solani 123E</name>
    <dbReference type="NCBI Taxonomy" id="1423351"/>
    <lineage>
        <taxon>Eukaryota</taxon>
        <taxon>Fungi</taxon>
        <taxon>Dikarya</taxon>
        <taxon>Basidiomycota</taxon>
        <taxon>Agaricomycotina</taxon>
        <taxon>Agaricomycetes</taxon>
        <taxon>Cantharellales</taxon>
        <taxon>Ceratobasidiaceae</taxon>
        <taxon>Rhizoctonia</taxon>
    </lineage>
</organism>
<dbReference type="GO" id="GO:0015031">
    <property type="term" value="P:protein transport"/>
    <property type="evidence" value="ECO:0007669"/>
    <property type="project" value="UniProtKB-KW"/>
</dbReference>
<evidence type="ECO:0000256" key="8">
    <source>
        <dbReference type="ARBA" id="ARBA00022927"/>
    </source>
</evidence>
<dbReference type="GO" id="GO:0046856">
    <property type="term" value="P:phosphatidylinositol dephosphorylation"/>
    <property type="evidence" value="ECO:0007669"/>
    <property type="project" value="InterPro"/>
</dbReference>
<evidence type="ECO:0000256" key="2">
    <source>
        <dbReference type="ARBA" id="ARBA00008943"/>
    </source>
</evidence>